<dbReference type="RefSeq" id="WP_185177284.1">
    <property type="nucleotide sequence ID" value="NZ_CBCSEP010000012.1"/>
</dbReference>
<dbReference type="Proteomes" id="UP000574133">
    <property type="component" value="Unassembled WGS sequence"/>
</dbReference>
<dbReference type="Pfam" id="PF06199">
    <property type="entry name" value="Phage_tail_2"/>
    <property type="match status" value="1"/>
</dbReference>
<dbReference type="AlphaFoldDB" id="A0A841T9P8"/>
<keyword evidence="2" id="KW-1185">Reference proteome</keyword>
<organism evidence="1 2">
    <name type="scientific">Cohnella lubricantis</name>
    <dbReference type="NCBI Taxonomy" id="2163172"/>
    <lineage>
        <taxon>Bacteria</taxon>
        <taxon>Bacillati</taxon>
        <taxon>Bacillota</taxon>
        <taxon>Bacilli</taxon>
        <taxon>Bacillales</taxon>
        <taxon>Paenibacillaceae</taxon>
        <taxon>Cohnella</taxon>
    </lineage>
</organism>
<evidence type="ECO:0000313" key="1">
    <source>
        <dbReference type="EMBL" id="MBB6675980.1"/>
    </source>
</evidence>
<dbReference type="Gene3D" id="4.10.410.40">
    <property type="match status" value="1"/>
</dbReference>
<sequence>MPAIAGYEGGLYTAEGTTETALAKVKEATLSIEADTIDTTNFDTDGWAENTPSFRSWSVDAELLYVPDDESQESLEDALFENAPVTVVLYPKDSPSAKGYKGTAFITSYEIGAPVDDAVSISATLTGSGKLERITKTPEV</sequence>
<gene>
    <name evidence="1" type="ORF">H4Q31_01415</name>
</gene>
<dbReference type="InterPro" id="IPR011855">
    <property type="entry name" value="Phgtail_TP901_1"/>
</dbReference>
<reference evidence="1 2" key="1">
    <citation type="submission" date="2020-08" db="EMBL/GenBank/DDBJ databases">
        <title>Cohnella phylogeny.</title>
        <authorList>
            <person name="Dunlap C."/>
        </authorList>
    </citation>
    <scope>NUCLEOTIDE SEQUENCE [LARGE SCALE GENOMIC DNA]</scope>
    <source>
        <strain evidence="1 2">DSM 103658</strain>
    </source>
</reference>
<accession>A0A841T9P8</accession>
<dbReference type="NCBIfam" id="NF047353">
    <property type="entry name" value="tube_lmo2291"/>
    <property type="match status" value="1"/>
</dbReference>
<proteinExistence type="predicted"/>
<evidence type="ECO:0008006" key="3">
    <source>
        <dbReference type="Google" id="ProtNLM"/>
    </source>
</evidence>
<dbReference type="EMBL" id="JACJVN010000007">
    <property type="protein sequence ID" value="MBB6675980.1"/>
    <property type="molecule type" value="Genomic_DNA"/>
</dbReference>
<evidence type="ECO:0000313" key="2">
    <source>
        <dbReference type="Proteomes" id="UP000574133"/>
    </source>
</evidence>
<comment type="caution">
    <text evidence="1">The sequence shown here is derived from an EMBL/GenBank/DDBJ whole genome shotgun (WGS) entry which is preliminary data.</text>
</comment>
<name>A0A841T9P8_9BACL</name>
<protein>
    <recommendedName>
        <fullName evidence="3">Phage tail protein</fullName>
    </recommendedName>
</protein>